<reference evidence="1" key="1">
    <citation type="submission" date="2013-11" db="EMBL/GenBank/DDBJ databases">
        <title>Genome sequence of the fusiform rust pathogen reveals effectors for host alternation and coevolution with pine.</title>
        <authorList>
            <consortium name="DOE Joint Genome Institute"/>
            <person name="Smith K."/>
            <person name="Pendleton A."/>
            <person name="Kubisiak T."/>
            <person name="Anderson C."/>
            <person name="Salamov A."/>
            <person name="Aerts A."/>
            <person name="Riley R."/>
            <person name="Clum A."/>
            <person name="Lindquist E."/>
            <person name="Ence D."/>
            <person name="Campbell M."/>
            <person name="Kronenberg Z."/>
            <person name="Feau N."/>
            <person name="Dhillon B."/>
            <person name="Hamelin R."/>
            <person name="Burleigh J."/>
            <person name="Smith J."/>
            <person name="Yandell M."/>
            <person name="Nelson C."/>
            <person name="Grigoriev I."/>
            <person name="Davis J."/>
        </authorList>
    </citation>
    <scope>NUCLEOTIDE SEQUENCE</scope>
    <source>
        <strain evidence="1">G11</strain>
    </source>
</reference>
<dbReference type="EMBL" id="MU167210">
    <property type="protein sequence ID" value="KAG0151901.1"/>
    <property type="molecule type" value="Genomic_DNA"/>
</dbReference>
<evidence type="ECO:0000313" key="1">
    <source>
        <dbReference type="EMBL" id="KAG0151901.1"/>
    </source>
</evidence>
<proteinExistence type="predicted"/>
<comment type="caution">
    <text evidence="1">The sequence shown here is derived from an EMBL/GenBank/DDBJ whole genome shotgun (WGS) entry which is preliminary data.</text>
</comment>
<name>A0A9P6NR91_9BASI</name>
<accession>A0A9P6NR91</accession>
<gene>
    <name evidence="1" type="ORF">CROQUDRAFT_650483</name>
</gene>
<protein>
    <submittedName>
        <fullName evidence="1">Uncharacterized protein</fullName>
    </submittedName>
</protein>
<evidence type="ECO:0000313" key="2">
    <source>
        <dbReference type="Proteomes" id="UP000886653"/>
    </source>
</evidence>
<dbReference type="OrthoDB" id="2504656at2759"/>
<keyword evidence="2" id="KW-1185">Reference proteome</keyword>
<organism evidence="1 2">
    <name type="scientific">Cronartium quercuum f. sp. fusiforme G11</name>
    <dbReference type="NCBI Taxonomy" id="708437"/>
    <lineage>
        <taxon>Eukaryota</taxon>
        <taxon>Fungi</taxon>
        <taxon>Dikarya</taxon>
        <taxon>Basidiomycota</taxon>
        <taxon>Pucciniomycotina</taxon>
        <taxon>Pucciniomycetes</taxon>
        <taxon>Pucciniales</taxon>
        <taxon>Coleosporiaceae</taxon>
        <taxon>Cronartium</taxon>
    </lineage>
</organism>
<sequence>MRISYGIILFPVLGYLGGFSDSNKVEGRSATLVTRAKGASEHRFVPQTTGPSGVLKKPKGGSIYTNHVGNVGNVEVLYLGVSDGSNEFGARTCTIDLHLVPKSEKRFYEQAFNVTSPSAINDTVIHFQSAAPLITFTCVKKAQTTIVIDNAV</sequence>
<dbReference type="Proteomes" id="UP000886653">
    <property type="component" value="Unassembled WGS sequence"/>
</dbReference>
<dbReference type="AlphaFoldDB" id="A0A9P6NR91"/>